<dbReference type="InterPro" id="IPR013783">
    <property type="entry name" value="Ig-like_fold"/>
</dbReference>
<dbReference type="GO" id="GO:0005975">
    <property type="term" value="P:carbohydrate metabolic process"/>
    <property type="evidence" value="ECO:0007669"/>
    <property type="project" value="InterPro"/>
</dbReference>
<name>A0A2P8DZF0_9BACT</name>
<feature type="chain" id="PRO_5015124694" evidence="2">
    <location>
        <begin position="22"/>
        <end position="773"/>
    </location>
</feature>
<protein>
    <submittedName>
        <fullName evidence="4">Cellulase-like Ig domain-containing protein</fullName>
    </submittedName>
</protein>
<dbReference type="InterPro" id="IPR000421">
    <property type="entry name" value="FA58C"/>
</dbReference>
<reference evidence="4 5" key="1">
    <citation type="submission" date="2018-03" db="EMBL/GenBank/DDBJ databases">
        <title>Genomic Encyclopedia of Archaeal and Bacterial Type Strains, Phase II (KMG-II): from individual species to whole genera.</title>
        <authorList>
            <person name="Goeker M."/>
        </authorList>
    </citation>
    <scope>NUCLEOTIDE SEQUENCE [LARGE SCALE GENOMIC DNA]</scope>
    <source>
        <strain evidence="4 5">DSM 28057</strain>
    </source>
</reference>
<accession>A0A2P8DZF0</accession>
<evidence type="ECO:0000256" key="2">
    <source>
        <dbReference type="SAM" id="SignalP"/>
    </source>
</evidence>
<dbReference type="AlphaFoldDB" id="A0A2P8DZF0"/>
<dbReference type="Proteomes" id="UP000240708">
    <property type="component" value="Unassembled WGS sequence"/>
</dbReference>
<dbReference type="EMBL" id="PYGF01000009">
    <property type="protein sequence ID" value="PSL02608.1"/>
    <property type="molecule type" value="Genomic_DNA"/>
</dbReference>
<dbReference type="CDD" id="cd02850">
    <property type="entry name" value="E_set_Cellulase_N"/>
    <property type="match status" value="1"/>
</dbReference>
<evidence type="ECO:0000313" key="4">
    <source>
        <dbReference type="EMBL" id="PSL02608.1"/>
    </source>
</evidence>
<dbReference type="Gene3D" id="2.60.40.10">
    <property type="entry name" value="Immunoglobulins"/>
    <property type="match status" value="1"/>
</dbReference>
<sequence length="773" mass="88784">MKIYLLKKISFLFLVSNLALNPNSWSQQKNNLALTGTATASSSQSGFEPSKATDGMFGLESSWKNKAESEETWLMLKLPGATEITELFIHMTEGSSVVSDFKIQTILNGSWRNVKEISSNTSHRVVVGFEPPILTDRIRLWMGKNESVSIAELEAYGQQYVDSTAMEVRKILVNQSGYNLDRPKRFSAPSLADQSPFEVIKAKDRKVLYSGFIEKGKGDFSDFNPNSQEEYIIVSGHEESFPFRIGPYWLERVTYRNIVDFMIGARHYIGSTNLIRPLSFEWRDGDFFNWALQSLVALYLANPGAFERMEKTVSYVHNSTFPHEYKGLWGALEPFHEDAPDLIKLIHWDVDVKISQCLEHEMQKAELAHFLYAWPYLEKWLPQQNFDRVYEYARKKWEKTTVSANSTSQYDLSPEHNLLTLKTQMGTTKGEMPPGYSVIPNLMMYEVTKKRGEQDAEKYFEAAYHQMEWMIQNLDWKDPIVTKGQRISEHITMRAFAYFYSQFLERAPKGLKEKVTEWAKIAISRSDNYWDFRKYSDDEDWVPPSWNETGNVLGFPAAVFSAMSIVEDKELNQKLEILAWSHFDNAFGKNPVGRHFSHRGPEEIEGVDLGWYNAHKGGYGLLEEVRFVFDGSPKSFHYPNHPEVGNLGWTEGWVQFNTAFNTSMAYSANHYTYLTLSVNSKNKLEIRLEAPLNFDPTLTESIPILVHNEHGQKISVTLLEEFPYSRVFVANLNITKSGITSNKENIKWEKGGSLTVSYGLGYFKKSVAIIRQD</sequence>
<gene>
    <name evidence="4" type="ORF">CLV48_10977</name>
</gene>
<dbReference type="InterPro" id="IPR014756">
    <property type="entry name" value="Ig_E-set"/>
</dbReference>
<dbReference type="GO" id="GO:0008810">
    <property type="term" value="F:cellulase activity"/>
    <property type="evidence" value="ECO:0007669"/>
    <property type="project" value="InterPro"/>
</dbReference>
<comment type="caution">
    <text evidence="4">The sequence shown here is derived from an EMBL/GenBank/DDBJ whole genome shotgun (WGS) entry which is preliminary data.</text>
</comment>
<keyword evidence="5" id="KW-1185">Reference proteome</keyword>
<organism evidence="4 5">
    <name type="scientific">Cecembia rubra</name>
    <dbReference type="NCBI Taxonomy" id="1485585"/>
    <lineage>
        <taxon>Bacteria</taxon>
        <taxon>Pseudomonadati</taxon>
        <taxon>Bacteroidota</taxon>
        <taxon>Cytophagia</taxon>
        <taxon>Cytophagales</taxon>
        <taxon>Cyclobacteriaceae</taxon>
        <taxon>Cecembia</taxon>
    </lineage>
</organism>
<dbReference type="Pfam" id="PF00754">
    <property type="entry name" value="F5_F8_type_C"/>
    <property type="match status" value="1"/>
</dbReference>
<dbReference type="InterPro" id="IPR004197">
    <property type="entry name" value="Cellulase_Ig-like"/>
</dbReference>
<dbReference type="Gene3D" id="2.60.120.260">
    <property type="entry name" value="Galactose-binding domain-like"/>
    <property type="match status" value="1"/>
</dbReference>
<proteinExistence type="inferred from homology"/>
<evidence type="ECO:0000313" key="5">
    <source>
        <dbReference type="Proteomes" id="UP000240708"/>
    </source>
</evidence>
<dbReference type="RefSeq" id="WP_106568165.1">
    <property type="nucleotide sequence ID" value="NZ_PYGF01000009.1"/>
</dbReference>
<keyword evidence="2" id="KW-0732">Signal</keyword>
<evidence type="ECO:0000259" key="3">
    <source>
        <dbReference type="PROSITE" id="PS50022"/>
    </source>
</evidence>
<feature type="signal peptide" evidence="2">
    <location>
        <begin position="1"/>
        <end position="21"/>
    </location>
</feature>
<dbReference type="InterPro" id="IPR008979">
    <property type="entry name" value="Galactose-bd-like_sf"/>
</dbReference>
<comment type="similarity">
    <text evidence="1">Belongs to the glycosyl hydrolase 9 (cellulase E) family.</text>
</comment>
<dbReference type="SUPFAM" id="SSF81296">
    <property type="entry name" value="E set domains"/>
    <property type="match status" value="1"/>
</dbReference>
<evidence type="ECO:0000256" key="1">
    <source>
        <dbReference type="ARBA" id="ARBA00007072"/>
    </source>
</evidence>
<dbReference type="OrthoDB" id="714059at2"/>
<dbReference type="PROSITE" id="PS50022">
    <property type="entry name" value="FA58C_3"/>
    <property type="match status" value="1"/>
</dbReference>
<feature type="domain" description="F5/8 type C" evidence="3">
    <location>
        <begin position="13"/>
        <end position="158"/>
    </location>
</feature>
<dbReference type="SUPFAM" id="SSF49785">
    <property type="entry name" value="Galactose-binding domain-like"/>
    <property type="match status" value="1"/>
</dbReference>